<feature type="compositionally biased region" description="Polar residues" evidence="1">
    <location>
        <begin position="608"/>
        <end position="620"/>
    </location>
</feature>
<dbReference type="SUPFAM" id="SSF48726">
    <property type="entry name" value="Immunoglobulin"/>
    <property type="match status" value="1"/>
</dbReference>
<dbReference type="EMBL" id="JAIZAY010000010">
    <property type="protein sequence ID" value="KAJ8034710.1"/>
    <property type="molecule type" value="Genomic_DNA"/>
</dbReference>
<feature type="compositionally biased region" description="Polar residues" evidence="1">
    <location>
        <begin position="563"/>
        <end position="588"/>
    </location>
</feature>
<evidence type="ECO:0000256" key="1">
    <source>
        <dbReference type="SAM" id="MobiDB-lite"/>
    </source>
</evidence>
<dbReference type="InterPro" id="IPR036179">
    <property type="entry name" value="Ig-like_dom_sf"/>
</dbReference>
<sequence>MRINFSTLLPFLLFHVFKGSSAQTVHDVVTYTTKSREKLECSFSSSIKQWTDQRDDGKAINLFLYDVSKGLPQKQTNDSKYNNFNYSIEGTNGFNLVINNVDRGDGGRYLCNPIVTSDSVTFDVTVEVLPKSVSIHCTEINVCMPSAEKKADPKINCVCTATGLSSSVLEIEWEGVGIFTASPTSIMNSTSGSFIIRSNITLPPPNGTATVSCSLSGYRSEIPKRLRSYTYTFSPPVCNLVHYCPSDGTNASLICSCSKGSPKVNAYTFYDSQKSPIGTQRSNSKSVQVETNKVEMFYCSGCNGVLHNRIEGHEFNCKQGQGSAWWIFIVILPVVVVAAIICFVVKKHLCSKGKGVGSKRKQDGKSGIKPDISTSGDPATKDKDKGIKPDVSTSGDPATKDKDKEEEKKPLLNDQAPKNDKDDKGKKEPDNDVPQRDTPKKKGAKKDPSKNLEPKAEAPKAEAPKTEVSKKEGEDRGKKEPDNDVPQRDTPKKKGAKKDPSKNLEPKAEAPKAEAPKTEVSKKEGEDRLEAGGSEVDPEGYRTNKQSNRNNPKRGAENEVKSSQKNGSNEQAAPSSTERSQGDGQDNDAQGIEEATNRNDDGSKSNSKEQAYPQHSSSLYHSALAGIN</sequence>
<feature type="region of interest" description="Disordered" evidence="1">
    <location>
        <begin position="353"/>
        <end position="628"/>
    </location>
</feature>
<keyword evidence="2" id="KW-1133">Transmembrane helix</keyword>
<dbReference type="Proteomes" id="UP001152320">
    <property type="component" value="Chromosome 10"/>
</dbReference>
<dbReference type="AlphaFoldDB" id="A0A9Q1H6Z3"/>
<proteinExistence type="predicted"/>
<feature type="compositionally biased region" description="Basic and acidic residues" evidence="1">
    <location>
        <begin position="398"/>
        <end position="530"/>
    </location>
</feature>
<feature type="signal peptide" evidence="3">
    <location>
        <begin position="1"/>
        <end position="22"/>
    </location>
</feature>
<evidence type="ECO:0000313" key="5">
    <source>
        <dbReference type="Proteomes" id="UP001152320"/>
    </source>
</evidence>
<keyword evidence="2" id="KW-0812">Transmembrane</keyword>
<protein>
    <recommendedName>
        <fullName evidence="6">Ig-like domain-containing protein</fullName>
    </recommendedName>
</protein>
<organism evidence="4 5">
    <name type="scientific">Holothuria leucospilota</name>
    <name type="common">Black long sea cucumber</name>
    <name type="synonym">Mertensiothuria leucospilota</name>
    <dbReference type="NCBI Taxonomy" id="206669"/>
    <lineage>
        <taxon>Eukaryota</taxon>
        <taxon>Metazoa</taxon>
        <taxon>Echinodermata</taxon>
        <taxon>Eleutherozoa</taxon>
        <taxon>Echinozoa</taxon>
        <taxon>Holothuroidea</taxon>
        <taxon>Aspidochirotacea</taxon>
        <taxon>Aspidochirotida</taxon>
        <taxon>Holothuriidae</taxon>
        <taxon>Holothuria</taxon>
    </lineage>
</organism>
<feature type="transmembrane region" description="Helical" evidence="2">
    <location>
        <begin position="324"/>
        <end position="345"/>
    </location>
</feature>
<comment type="caution">
    <text evidence="4">The sequence shown here is derived from an EMBL/GenBank/DDBJ whole genome shotgun (WGS) entry which is preliminary data.</text>
</comment>
<feature type="compositionally biased region" description="Basic and acidic residues" evidence="1">
    <location>
        <begin position="595"/>
        <end position="607"/>
    </location>
</feature>
<accession>A0A9Q1H6Z3</accession>
<evidence type="ECO:0000256" key="2">
    <source>
        <dbReference type="SAM" id="Phobius"/>
    </source>
</evidence>
<evidence type="ECO:0008006" key="6">
    <source>
        <dbReference type="Google" id="ProtNLM"/>
    </source>
</evidence>
<dbReference type="Gene3D" id="2.60.40.10">
    <property type="entry name" value="Immunoglobulins"/>
    <property type="match status" value="1"/>
</dbReference>
<reference evidence="4" key="1">
    <citation type="submission" date="2021-10" db="EMBL/GenBank/DDBJ databases">
        <title>Tropical sea cucumber genome reveals ecological adaptation and Cuvierian tubules defense mechanism.</title>
        <authorList>
            <person name="Chen T."/>
        </authorList>
    </citation>
    <scope>NUCLEOTIDE SEQUENCE</scope>
    <source>
        <strain evidence="4">Nanhai2018</strain>
        <tissue evidence="4">Muscle</tissue>
    </source>
</reference>
<feature type="chain" id="PRO_5040241957" description="Ig-like domain-containing protein" evidence="3">
    <location>
        <begin position="23"/>
        <end position="628"/>
    </location>
</feature>
<name>A0A9Q1H6Z3_HOLLE</name>
<dbReference type="InterPro" id="IPR013783">
    <property type="entry name" value="Ig-like_fold"/>
</dbReference>
<gene>
    <name evidence="4" type="ORF">HOLleu_21666</name>
</gene>
<feature type="compositionally biased region" description="Basic and acidic residues" evidence="1">
    <location>
        <begin position="379"/>
        <end position="388"/>
    </location>
</feature>
<keyword evidence="2" id="KW-0472">Membrane</keyword>
<keyword evidence="5" id="KW-1185">Reference proteome</keyword>
<evidence type="ECO:0000256" key="3">
    <source>
        <dbReference type="SAM" id="SignalP"/>
    </source>
</evidence>
<keyword evidence="3" id="KW-0732">Signal</keyword>
<evidence type="ECO:0000313" key="4">
    <source>
        <dbReference type="EMBL" id="KAJ8034710.1"/>
    </source>
</evidence>